<gene>
    <name evidence="1" type="ORF">ANCCAN_29184</name>
</gene>
<dbReference type="Proteomes" id="UP000252519">
    <property type="component" value="Unassembled WGS sequence"/>
</dbReference>
<dbReference type="AlphaFoldDB" id="A0A368EZ94"/>
<comment type="caution">
    <text evidence="1">The sequence shown here is derived from an EMBL/GenBank/DDBJ whole genome shotgun (WGS) entry which is preliminary data.</text>
</comment>
<name>A0A368EZ94_ANCCA</name>
<dbReference type="EMBL" id="JOJR01014163">
    <property type="protein sequence ID" value="RCN25106.1"/>
    <property type="molecule type" value="Genomic_DNA"/>
</dbReference>
<sequence>MCTSALCNICEKGPFLLRNLYGHLRTIYNSSEDEIKEVQLVVKRSIYAEELECEACGKAYFSAGLRRHRKYAYAMLAMDFLLENEIISCGGIVSVVFGRNT</sequence>
<evidence type="ECO:0000313" key="1">
    <source>
        <dbReference type="EMBL" id="RCN25106.1"/>
    </source>
</evidence>
<keyword evidence="2" id="KW-1185">Reference proteome</keyword>
<protein>
    <recommendedName>
        <fullName evidence="3">C2H2-type domain-containing protein</fullName>
    </recommendedName>
</protein>
<organism evidence="1 2">
    <name type="scientific">Ancylostoma caninum</name>
    <name type="common">Dog hookworm</name>
    <dbReference type="NCBI Taxonomy" id="29170"/>
    <lineage>
        <taxon>Eukaryota</taxon>
        <taxon>Metazoa</taxon>
        <taxon>Ecdysozoa</taxon>
        <taxon>Nematoda</taxon>
        <taxon>Chromadorea</taxon>
        <taxon>Rhabditida</taxon>
        <taxon>Rhabditina</taxon>
        <taxon>Rhabditomorpha</taxon>
        <taxon>Strongyloidea</taxon>
        <taxon>Ancylostomatidae</taxon>
        <taxon>Ancylostomatinae</taxon>
        <taxon>Ancylostoma</taxon>
    </lineage>
</organism>
<reference evidence="1 2" key="1">
    <citation type="submission" date="2014-10" db="EMBL/GenBank/DDBJ databases">
        <title>Draft genome of the hookworm Ancylostoma caninum.</title>
        <authorList>
            <person name="Mitreva M."/>
        </authorList>
    </citation>
    <scope>NUCLEOTIDE SEQUENCE [LARGE SCALE GENOMIC DNA]</scope>
    <source>
        <strain evidence="1 2">Baltimore</strain>
    </source>
</reference>
<proteinExistence type="predicted"/>
<evidence type="ECO:0000313" key="2">
    <source>
        <dbReference type="Proteomes" id="UP000252519"/>
    </source>
</evidence>
<accession>A0A368EZ94</accession>
<evidence type="ECO:0008006" key="3">
    <source>
        <dbReference type="Google" id="ProtNLM"/>
    </source>
</evidence>